<feature type="region of interest" description="Disordered" evidence="1">
    <location>
        <begin position="1"/>
        <end position="211"/>
    </location>
</feature>
<evidence type="ECO:0000313" key="2">
    <source>
        <dbReference type="EMBL" id="OQO03860.1"/>
    </source>
</evidence>
<evidence type="ECO:0000313" key="3">
    <source>
        <dbReference type="Proteomes" id="UP000192596"/>
    </source>
</evidence>
<feature type="compositionally biased region" description="Basic residues" evidence="1">
    <location>
        <begin position="175"/>
        <end position="184"/>
    </location>
</feature>
<sequence length="239" mass="26073">MDPKKSQQKLTLARRVLRHAESSVSSSSKKPQRQIEGPKPQSPTMASVAEPSSKKPQRQIEGLKSRSQTIAPAAKPSSSRMVSQSSSTRTAKMNSSARAGPQPGAMAQTLSLVERFIGPQLESQKESEGALVKQPKDLHIGNAVQSKHISQSRRHSPSPSYSSTPTSSDTTSSRSRSRSPYRRRPGLEDSTDIHGHDTSQWGGAARQSVVRKGRRRLREYDDDVSDELTQAALGVCPHN</sequence>
<comment type="caution">
    <text evidence="2">The sequence shown here is derived from an EMBL/GenBank/DDBJ whole genome shotgun (WGS) entry which is preliminary data.</text>
</comment>
<feature type="compositionally biased region" description="Basic and acidic residues" evidence="1">
    <location>
        <begin position="123"/>
        <end position="139"/>
    </location>
</feature>
<dbReference type="InParanoid" id="A0A1V8SXS3"/>
<dbReference type="AlphaFoldDB" id="A0A1V8SXS3"/>
<feature type="compositionally biased region" description="Basic and acidic residues" evidence="1">
    <location>
        <begin position="185"/>
        <end position="197"/>
    </location>
</feature>
<reference evidence="3" key="1">
    <citation type="submission" date="2017-03" db="EMBL/GenBank/DDBJ databases">
        <title>Genomes of endolithic fungi from Antarctica.</title>
        <authorList>
            <person name="Coleine C."/>
            <person name="Masonjones S."/>
            <person name="Stajich J.E."/>
        </authorList>
    </citation>
    <scope>NUCLEOTIDE SEQUENCE [LARGE SCALE GENOMIC DNA]</scope>
    <source>
        <strain evidence="3">CCFEE 5527</strain>
    </source>
</reference>
<dbReference type="Proteomes" id="UP000192596">
    <property type="component" value="Unassembled WGS sequence"/>
</dbReference>
<feature type="compositionally biased region" description="Polar residues" evidence="1">
    <location>
        <begin position="88"/>
        <end position="97"/>
    </location>
</feature>
<name>A0A1V8SXS3_9PEZI</name>
<dbReference type="EMBL" id="NAJO01000023">
    <property type="protein sequence ID" value="OQO03860.1"/>
    <property type="molecule type" value="Genomic_DNA"/>
</dbReference>
<accession>A0A1V8SXS3</accession>
<proteinExistence type="predicted"/>
<protein>
    <submittedName>
        <fullName evidence="2">Uncharacterized protein</fullName>
    </submittedName>
</protein>
<feature type="compositionally biased region" description="Low complexity" evidence="1">
    <location>
        <begin position="157"/>
        <end position="174"/>
    </location>
</feature>
<gene>
    <name evidence="2" type="ORF">B0A48_10501</name>
</gene>
<feature type="compositionally biased region" description="Low complexity" evidence="1">
    <location>
        <begin position="77"/>
        <end position="87"/>
    </location>
</feature>
<keyword evidence="3" id="KW-1185">Reference proteome</keyword>
<organism evidence="2 3">
    <name type="scientific">Cryoendolithus antarcticus</name>
    <dbReference type="NCBI Taxonomy" id="1507870"/>
    <lineage>
        <taxon>Eukaryota</taxon>
        <taxon>Fungi</taxon>
        <taxon>Dikarya</taxon>
        <taxon>Ascomycota</taxon>
        <taxon>Pezizomycotina</taxon>
        <taxon>Dothideomycetes</taxon>
        <taxon>Dothideomycetidae</taxon>
        <taxon>Cladosporiales</taxon>
        <taxon>Cladosporiaceae</taxon>
        <taxon>Cryoendolithus</taxon>
    </lineage>
</organism>
<evidence type="ECO:0000256" key="1">
    <source>
        <dbReference type="SAM" id="MobiDB-lite"/>
    </source>
</evidence>